<dbReference type="EMBL" id="LSFL01000003">
    <property type="protein sequence ID" value="OBY67597.1"/>
    <property type="molecule type" value="Genomic_DNA"/>
</dbReference>
<dbReference type="RefSeq" id="WP_068356228.1">
    <property type="nucleotide sequence ID" value="NZ_CP019337.1"/>
</dbReference>
<dbReference type="AlphaFoldDB" id="A0A1B8U6Y7"/>
<proteinExistence type="predicted"/>
<dbReference type="InterPro" id="IPR025411">
    <property type="entry name" value="DUF4136"/>
</dbReference>
<gene>
    <name evidence="2" type="ORF">LPB301_01275</name>
</gene>
<name>A0A1B8U6Y7_9FLAO</name>
<dbReference type="Proteomes" id="UP000092612">
    <property type="component" value="Unassembled WGS sequence"/>
</dbReference>
<comment type="caution">
    <text evidence="2">The sequence shown here is derived from an EMBL/GenBank/DDBJ whole genome shotgun (WGS) entry which is preliminary data.</text>
</comment>
<dbReference type="OrthoDB" id="5432251at2"/>
<keyword evidence="3" id="KW-1185">Reference proteome</keyword>
<reference evidence="3" key="1">
    <citation type="submission" date="2016-02" db="EMBL/GenBank/DDBJ databases">
        <title>Paenibacillus sp. LPB0068, isolated from Crassostrea gigas.</title>
        <authorList>
            <person name="Shin S.-K."/>
            <person name="Yi H."/>
        </authorList>
    </citation>
    <scope>NUCLEOTIDE SEQUENCE [LARGE SCALE GENOMIC DNA]</scope>
    <source>
        <strain evidence="3">KCTC 23969</strain>
    </source>
</reference>
<protein>
    <recommendedName>
        <fullName evidence="1">DUF4136 domain-containing protein</fullName>
    </recommendedName>
</protein>
<organism evidence="2 3">
    <name type="scientific">Polaribacter reichenbachii</name>
    <dbReference type="NCBI Taxonomy" id="996801"/>
    <lineage>
        <taxon>Bacteria</taxon>
        <taxon>Pseudomonadati</taxon>
        <taxon>Bacteroidota</taxon>
        <taxon>Flavobacteriia</taxon>
        <taxon>Flavobacteriales</taxon>
        <taxon>Flavobacteriaceae</taxon>
    </lineage>
</organism>
<sequence>MKTVKLLSLFLLVGLYSCNTVKVVTDYDTKVDFNQYKTFAFYKTGIDKADISSLDKKRVLRAIESELLAQGFTKSENPDMLVSIFTKSRRKVNINQNNTWGYGFGWGWNPYMWNGMNNNINVNEYTEGTLFIDFIDKEKKELVWQGIGTGALKLSNVEKKEERIKLFVKEIVSRFPPGQEKK</sequence>
<accession>A0A1B8U6Y7</accession>
<evidence type="ECO:0000313" key="2">
    <source>
        <dbReference type="EMBL" id="OBY67597.1"/>
    </source>
</evidence>
<dbReference type="KEGG" id="prn:BW723_08215"/>
<dbReference type="Pfam" id="PF13590">
    <property type="entry name" value="DUF4136"/>
    <property type="match status" value="1"/>
</dbReference>
<feature type="domain" description="DUF4136" evidence="1">
    <location>
        <begin position="23"/>
        <end position="177"/>
    </location>
</feature>
<evidence type="ECO:0000313" key="3">
    <source>
        <dbReference type="Proteomes" id="UP000092612"/>
    </source>
</evidence>
<evidence type="ECO:0000259" key="1">
    <source>
        <dbReference type="Pfam" id="PF13590"/>
    </source>
</evidence>
<dbReference type="Gene3D" id="3.30.160.670">
    <property type="match status" value="1"/>
</dbReference>
<dbReference type="PROSITE" id="PS51257">
    <property type="entry name" value="PROKAR_LIPOPROTEIN"/>
    <property type="match status" value="1"/>
</dbReference>
<dbReference type="STRING" id="996801.BW723_08215"/>